<dbReference type="PROSITE" id="PS51375">
    <property type="entry name" value="PPR"/>
    <property type="match status" value="1"/>
</dbReference>
<feature type="transmembrane region" description="Helical" evidence="4">
    <location>
        <begin position="514"/>
        <end position="538"/>
    </location>
</feature>
<evidence type="ECO:0000313" key="5">
    <source>
        <dbReference type="Proteomes" id="UP000694864"/>
    </source>
</evidence>
<organism evidence="5 6">
    <name type="scientific">Camelina sativa</name>
    <name type="common">False flax</name>
    <name type="synonym">Myagrum sativum</name>
    <dbReference type="NCBI Taxonomy" id="90675"/>
    <lineage>
        <taxon>Eukaryota</taxon>
        <taxon>Viridiplantae</taxon>
        <taxon>Streptophyta</taxon>
        <taxon>Embryophyta</taxon>
        <taxon>Tracheophyta</taxon>
        <taxon>Spermatophyta</taxon>
        <taxon>Magnoliopsida</taxon>
        <taxon>eudicotyledons</taxon>
        <taxon>Gunneridae</taxon>
        <taxon>Pentapetalae</taxon>
        <taxon>rosids</taxon>
        <taxon>malvids</taxon>
        <taxon>Brassicales</taxon>
        <taxon>Brassicaceae</taxon>
        <taxon>Camelineae</taxon>
        <taxon>Camelina</taxon>
    </lineage>
</organism>
<name>A0ABM0VY82_CAMSA</name>
<dbReference type="SUPFAM" id="SSF48452">
    <property type="entry name" value="TPR-like"/>
    <property type="match status" value="1"/>
</dbReference>
<evidence type="ECO:0000256" key="3">
    <source>
        <dbReference type="PROSITE-ProRule" id="PRU00708"/>
    </source>
</evidence>
<dbReference type="PANTHER" id="PTHR45717">
    <property type="entry name" value="OS12G0527900 PROTEIN"/>
    <property type="match status" value="1"/>
</dbReference>
<dbReference type="InterPro" id="IPR002885">
    <property type="entry name" value="PPR_rpt"/>
</dbReference>
<comment type="similarity">
    <text evidence="1">Belongs to the PPR family. P subfamily.</text>
</comment>
<dbReference type="InterPro" id="IPR011990">
    <property type="entry name" value="TPR-like_helical_dom_sf"/>
</dbReference>
<evidence type="ECO:0000313" key="6">
    <source>
        <dbReference type="RefSeq" id="XP_010462941.1"/>
    </source>
</evidence>
<dbReference type="GeneID" id="104743574"/>
<reference evidence="6" key="2">
    <citation type="submission" date="2025-08" db="UniProtKB">
        <authorList>
            <consortium name="RefSeq"/>
        </authorList>
    </citation>
    <scope>IDENTIFICATION</scope>
    <source>
        <tissue evidence="6">Leaf</tissue>
    </source>
</reference>
<reference evidence="5" key="1">
    <citation type="journal article" date="2014" name="Nat. Commun.">
        <title>The emerging biofuel crop Camelina sativa retains a highly undifferentiated hexaploid genome structure.</title>
        <authorList>
            <person name="Kagale S."/>
            <person name="Koh C."/>
            <person name="Nixon J."/>
            <person name="Bollina V."/>
            <person name="Clarke W.E."/>
            <person name="Tuteja R."/>
            <person name="Spillane C."/>
            <person name="Robinson S.J."/>
            <person name="Links M.G."/>
            <person name="Clarke C."/>
            <person name="Higgins E.E."/>
            <person name="Huebert T."/>
            <person name="Sharpe A.G."/>
            <person name="Parkin I.A."/>
        </authorList>
    </citation>
    <scope>NUCLEOTIDE SEQUENCE [LARGE SCALE GENOMIC DNA]</scope>
    <source>
        <strain evidence="5">cv. DH55</strain>
    </source>
</reference>
<dbReference type="NCBIfam" id="TIGR00756">
    <property type="entry name" value="PPR"/>
    <property type="match status" value="1"/>
</dbReference>
<accession>A0ABM0VY82</accession>
<keyword evidence="4" id="KW-0472">Membrane</keyword>
<evidence type="ECO:0000256" key="4">
    <source>
        <dbReference type="SAM" id="Phobius"/>
    </source>
</evidence>
<keyword evidence="4" id="KW-1133">Transmembrane helix</keyword>
<dbReference type="RefSeq" id="XP_010462941.1">
    <property type="nucleotide sequence ID" value="XM_010464639.1"/>
</dbReference>
<protein>
    <submittedName>
        <fullName evidence="6">Pentatricopeptide repeat-containing protein At1g28020</fullName>
    </submittedName>
</protein>
<gene>
    <name evidence="6" type="primary">LOC104743574</name>
</gene>
<dbReference type="PANTHER" id="PTHR45717:SF10">
    <property type="entry name" value="OS10G0501000 PROTEIN"/>
    <property type="match status" value="1"/>
</dbReference>
<dbReference type="Proteomes" id="UP000694864">
    <property type="component" value="Chromosome 14"/>
</dbReference>
<keyword evidence="5" id="KW-1185">Reference proteome</keyword>
<keyword evidence="4" id="KW-0812">Transmembrane</keyword>
<proteinExistence type="inferred from homology"/>
<sequence>MRLIFQPCARAVPAFRKYLLRSVGTLSSPELNDSLRRHIDKAGEDPKASFVPVLEQCKQQGNQLNPSDVRRIVETLRDSKRFPQALKVSEWMSNQKVCDLVPEDFAARLHLIDKILGLKATEKFFKSIPENKRDDFVYTTMLSFYARLDETESTLWKMKEIGYRSKPHIFKHMMSSKTLAKAESIFGKMIELRYLSKPSPFNHMMSLYIKLGKLDMVHKILSQMKDNNVEPDNITLNNKLWLYAAESNIKEMEKLLAKCDTNTLDWRTCRDIARAYLRHGSVVEAVNMLRRAEQSLVDPESKELAYKSLMWLYGEAGKAEDVSRICESDYFAKWNPGKFDVRIVAMMASAYCERGQLKEAEDAMLAAVARPAADNVIQDIAKAYLRHGSVVEAVNMLRRAEESLVDPESKKLAHKSLMRLYGEAGKDEDVSRIWESDYFDKYENDYRLVLYILLKLNHINEAEKIYYSWNPNKHDVRIVAMMASAYCERGQLKDAENAMLAGVVRPAVDNVFNLALGSVLVALVYVLGKLVVLVKFILKMAFDAITTAI</sequence>
<dbReference type="Pfam" id="PF13041">
    <property type="entry name" value="PPR_2"/>
    <property type="match status" value="1"/>
</dbReference>
<evidence type="ECO:0000256" key="2">
    <source>
        <dbReference type="ARBA" id="ARBA00022737"/>
    </source>
</evidence>
<keyword evidence="2" id="KW-0677">Repeat</keyword>
<evidence type="ECO:0000256" key="1">
    <source>
        <dbReference type="ARBA" id="ARBA00007626"/>
    </source>
</evidence>
<feature type="repeat" description="PPR" evidence="3">
    <location>
        <begin position="197"/>
        <end position="231"/>
    </location>
</feature>
<dbReference type="Gene3D" id="1.25.40.10">
    <property type="entry name" value="Tetratricopeptide repeat domain"/>
    <property type="match status" value="2"/>
</dbReference>